<evidence type="ECO:0000313" key="4">
    <source>
        <dbReference type="Proteomes" id="UP000198521"/>
    </source>
</evidence>
<dbReference type="InterPro" id="IPR018744">
    <property type="entry name" value="DUF2293"/>
</dbReference>
<dbReference type="PANTHER" id="PTHR38113">
    <property type="match status" value="1"/>
</dbReference>
<reference evidence="3 4" key="1">
    <citation type="submission" date="2016-10" db="EMBL/GenBank/DDBJ databases">
        <authorList>
            <person name="de Groot N.N."/>
        </authorList>
    </citation>
    <scope>NUCLEOTIDE SEQUENCE [LARGE SCALE GENOMIC DNA]</scope>
    <source>
        <strain evidence="3 4">DSM 25232</strain>
    </source>
</reference>
<protein>
    <recommendedName>
        <fullName evidence="2">DUF2293 domain-containing protein</fullName>
    </recommendedName>
</protein>
<dbReference type="OrthoDB" id="1159372at2"/>
<dbReference type="RefSeq" id="WP_091405121.1">
    <property type="nucleotide sequence ID" value="NZ_FOAB01000001.1"/>
</dbReference>
<gene>
    <name evidence="3" type="ORF">SAMN04487910_0515</name>
</gene>
<feature type="coiled-coil region" evidence="1">
    <location>
        <begin position="92"/>
        <end position="126"/>
    </location>
</feature>
<keyword evidence="4" id="KW-1185">Reference proteome</keyword>
<evidence type="ECO:0000256" key="1">
    <source>
        <dbReference type="SAM" id="Coils"/>
    </source>
</evidence>
<dbReference type="PANTHER" id="PTHR38113:SF2">
    <property type="entry name" value="DUF2293 DOMAIN-CONTAINING PROTEIN"/>
    <property type="match status" value="1"/>
</dbReference>
<accession>A0A1H7GZ01</accession>
<dbReference type="Pfam" id="PF10056">
    <property type="entry name" value="DUF2293"/>
    <property type="match status" value="1"/>
</dbReference>
<dbReference type="STRING" id="1038014.SAMN04487910_0515"/>
<dbReference type="Proteomes" id="UP000198521">
    <property type="component" value="Unassembled WGS sequence"/>
</dbReference>
<proteinExistence type="predicted"/>
<dbReference type="AlphaFoldDB" id="A0A1H7GZ01"/>
<sequence length="222" mass="25778">MATVSQNIFLTRKEKQRCNSCGKKIPFGKSFVAETEDHKGTCFGCSQFIGYTLLPSGDAAMTRRSKKHSKLCGVVLKWNQRRKRYERKGQFVEEIAIEKARLECEKDKVSREIKNKKAAIVREQKDKMYILDFARAIRNKYPNCPQKREFKIASHACEKHSGRVGRTANAKEFDPQMIDLAVQAHIRHTETNYDDQFGKGKRKTEIRSEVQSTINNVMKRWE</sequence>
<evidence type="ECO:0000259" key="2">
    <source>
        <dbReference type="Pfam" id="PF10056"/>
    </source>
</evidence>
<organism evidence="3 4">
    <name type="scientific">Aquimarina amphilecti</name>
    <dbReference type="NCBI Taxonomy" id="1038014"/>
    <lineage>
        <taxon>Bacteria</taxon>
        <taxon>Pseudomonadati</taxon>
        <taxon>Bacteroidota</taxon>
        <taxon>Flavobacteriia</taxon>
        <taxon>Flavobacteriales</taxon>
        <taxon>Flavobacteriaceae</taxon>
        <taxon>Aquimarina</taxon>
    </lineage>
</organism>
<dbReference type="EMBL" id="FOAB01000001">
    <property type="protein sequence ID" value="SEK43264.1"/>
    <property type="molecule type" value="Genomic_DNA"/>
</dbReference>
<keyword evidence="1" id="KW-0175">Coiled coil</keyword>
<name>A0A1H7GZ01_AQUAM</name>
<feature type="domain" description="DUF2293" evidence="2">
    <location>
        <begin position="136"/>
        <end position="222"/>
    </location>
</feature>
<evidence type="ECO:0000313" key="3">
    <source>
        <dbReference type="EMBL" id="SEK43264.1"/>
    </source>
</evidence>